<dbReference type="PANTHER" id="PTHR46558">
    <property type="entry name" value="TRACRIPTIONAL REGULATORY PROTEIN-RELATED-RELATED"/>
    <property type="match status" value="1"/>
</dbReference>
<reference evidence="3 4" key="1">
    <citation type="submission" date="2018-10" db="EMBL/GenBank/DDBJ databases">
        <title>The genome of Lysobacter enzymogenes OH11.</title>
        <authorList>
            <person name="Liu F."/>
            <person name="Zhao Y."/>
            <person name="Qian G."/>
            <person name="Chen Y."/>
            <person name="Xu H."/>
        </authorList>
    </citation>
    <scope>NUCLEOTIDE SEQUENCE [LARGE SCALE GENOMIC DNA]</scope>
    <source>
        <strain evidence="3 4">OH11</strain>
    </source>
</reference>
<name>A0A3N2RFN2_LYSEN</name>
<dbReference type="PROSITE" id="PS50943">
    <property type="entry name" value="HTH_CROC1"/>
    <property type="match status" value="1"/>
</dbReference>
<keyword evidence="1" id="KW-0238">DNA-binding</keyword>
<feature type="domain" description="HTH cro/C1-type" evidence="2">
    <location>
        <begin position="9"/>
        <end position="63"/>
    </location>
</feature>
<protein>
    <submittedName>
        <fullName evidence="3">XRE family transcriptional regulator</fullName>
    </submittedName>
</protein>
<dbReference type="Pfam" id="PF01381">
    <property type="entry name" value="HTH_3"/>
    <property type="match status" value="1"/>
</dbReference>
<dbReference type="RefSeq" id="WP_123648196.1">
    <property type="nucleotide sequence ID" value="NZ_RCTY01000036.1"/>
</dbReference>
<accession>A0A3N2RFN2</accession>
<dbReference type="PANTHER" id="PTHR46558:SF13">
    <property type="entry name" value="HTH-TYPE TRANSCRIPTIONAL REGULATOR IMMR"/>
    <property type="match status" value="1"/>
</dbReference>
<evidence type="ECO:0000313" key="3">
    <source>
        <dbReference type="EMBL" id="ROU06273.1"/>
    </source>
</evidence>
<evidence type="ECO:0000259" key="2">
    <source>
        <dbReference type="PROSITE" id="PS50943"/>
    </source>
</evidence>
<proteinExistence type="predicted"/>
<evidence type="ECO:0000313" key="4">
    <source>
        <dbReference type="Proteomes" id="UP000275910"/>
    </source>
</evidence>
<dbReference type="Proteomes" id="UP000275910">
    <property type="component" value="Unassembled WGS sequence"/>
</dbReference>
<comment type="caution">
    <text evidence="3">The sequence shown here is derived from an EMBL/GenBank/DDBJ whole genome shotgun (WGS) entry which is preliminary data.</text>
</comment>
<dbReference type="InterPro" id="IPR010982">
    <property type="entry name" value="Lambda_DNA-bd_dom_sf"/>
</dbReference>
<dbReference type="GO" id="GO:0003677">
    <property type="term" value="F:DNA binding"/>
    <property type="evidence" value="ECO:0007669"/>
    <property type="project" value="UniProtKB-KW"/>
</dbReference>
<evidence type="ECO:0000256" key="1">
    <source>
        <dbReference type="ARBA" id="ARBA00023125"/>
    </source>
</evidence>
<dbReference type="CDD" id="cd00093">
    <property type="entry name" value="HTH_XRE"/>
    <property type="match status" value="1"/>
</dbReference>
<dbReference type="Gene3D" id="1.10.260.40">
    <property type="entry name" value="lambda repressor-like DNA-binding domains"/>
    <property type="match status" value="1"/>
</dbReference>
<gene>
    <name evidence="3" type="ORF">D9T17_15135</name>
</gene>
<dbReference type="SUPFAM" id="SSF47413">
    <property type="entry name" value="lambda repressor-like DNA-binding domains"/>
    <property type="match status" value="1"/>
</dbReference>
<organism evidence="3 4">
    <name type="scientific">Lysobacter enzymogenes</name>
    <dbReference type="NCBI Taxonomy" id="69"/>
    <lineage>
        <taxon>Bacteria</taxon>
        <taxon>Pseudomonadati</taxon>
        <taxon>Pseudomonadota</taxon>
        <taxon>Gammaproteobacteria</taxon>
        <taxon>Lysobacterales</taxon>
        <taxon>Lysobacteraceae</taxon>
        <taxon>Lysobacter</taxon>
    </lineage>
</organism>
<dbReference type="EMBL" id="RCTY01000036">
    <property type="protein sequence ID" value="ROU06273.1"/>
    <property type="molecule type" value="Genomic_DNA"/>
</dbReference>
<dbReference type="AlphaFoldDB" id="A0A3N2RFN2"/>
<sequence>MTFAARVCAARRRAGLSQEQLAKLLGVSRRSVTNWEKDGEARPPSTGHLIDLAIKTGVSLDWLVTGRERAEVSGHHA</sequence>
<dbReference type="SMART" id="SM00530">
    <property type="entry name" value="HTH_XRE"/>
    <property type="match status" value="1"/>
</dbReference>
<dbReference type="InterPro" id="IPR001387">
    <property type="entry name" value="Cro/C1-type_HTH"/>
</dbReference>